<organism evidence="1 2">
    <name type="scientific">Phaeosphaeria nodorum (strain SN15 / ATCC MYA-4574 / FGSC 10173)</name>
    <name type="common">Glume blotch fungus</name>
    <name type="synonym">Parastagonospora nodorum</name>
    <dbReference type="NCBI Taxonomy" id="321614"/>
    <lineage>
        <taxon>Eukaryota</taxon>
        <taxon>Fungi</taxon>
        <taxon>Dikarya</taxon>
        <taxon>Ascomycota</taxon>
        <taxon>Pezizomycotina</taxon>
        <taxon>Dothideomycetes</taxon>
        <taxon>Pleosporomycetidae</taxon>
        <taxon>Pleosporales</taxon>
        <taxon>Pleosporineae</taxon>
        <taxon>Phaeosphaeriaceae</taxon>
        <taxon>Parastagonospora</taxon>
    </lineage>
</organism>
<dbReference type="AlphaFoldDB" id="Q0UXU1"/>
<proteinExistence type="predicted"/>
<sequence>MSLTTPAARVMLNELVLDALPPQHAALRDQCQLLPIIPMATGQQKLAT</sequence>
<evidence type="ECO:0000313" key="2">
    <source>
        <dbReference type="Proteomes" id="UP000001055"/>
    </source>
</evidence>
<dbReference type="Proteomes" id="UP000001055">
    <property type="component" value="Unassembled WGS sequence"/>
</dbReference>
<dbReference type="HOGENOM" id="CLU_3160190_0_0_1"/>
<gene>
    <name evidence="1" type="ORF">SNOG_03423</name>
</gene>
<dbReference type="InParanoid" id="Q0UXU1"/>
<dbReference type="GeneID" id="5970852"/>
<dbReference type="EMBL" id="CH445329">
    <property type="protein sequence ID" value="EAT88628.1"/>
    <property type="molecule type" value="Genomic_DNA"/>
</dbReference>
<reference evidence="2" key="1">
    <citation type="journal article" date="2007" name="Plant Cell">
        <title>Dothideomycete-plant interactions illuminated by genome sequencing and EST analysis of the wheat pathogen Stagonospora nodorum.</title>
        <authorList>
            <person name="Hane J.K."/>
            <person name="Lowe R.G."/>
            <person name="Solomon P.S."/>
            <person name="Tan K.C."/>
            <person name="Schoch C.L."/>
            <person name="Spatafora J.W."/>
            <person name="Crous P.W."/>
            <person name="Kodira C."/>
            <person name="Birren B.W."/>
            <person name="Galagan J.E."/>
            <person name="Torriani S.F."/>
            <person name="McDonald B.A."/>
            <person name="Oliver R.P."/>
        </authorList>
    </citation>
    <scope>NUCLEOTIDE SEQUENCE [LARGE SCALE GENOMIC DNA]</scope>
    <source>
        <strain evidence="2">SN15 / ATCC MYA-4574 / FGSC 10173</strain>
    </source>
</reference>
<evidence type="ECO:0000313" key="1">
    <source>
        <dbReference type="EMBL" id="EAT88628.1"/>
    </source>
</evidence>
<name>Q0UXU1_PHANO</name>
<dbReference type="KEGG" id="pno:SNOG_03423"/>
<accession>Q0UXU1</accession>
<dbReference type="RefSeq" id="XP_001793989.1">
    <property type="nucleotide sequence ID" value="XM_001793937.1"/>
</dbReference>
<protein>
    <submittedName>
        <fullName evidence="1">Uncharacterized protein</fullName>
    </submittedName>
</protein>